<reference evidence="5" key="2">
    <citation type="submission" date="2020-09" db="EMBL/GenBank/DDBJ databases">
        <authorList>
            <person name="Sun Q."/>
            <person name="Zhou Y."/>
        </authorList>
    </citation>
    <scope>NUCLEOTIDE SEQUENCE</scope>
    <source>
        <strain evidence="5">CGMCC 1.15152</strain>
    </source>
</reference>
<dbReference type="PANTHER" id="PTHR24094:SF15">
    <property type="entry name" value="AMP-DEPENDENT SYNTHETASE_LIGASE DOMAIN-CONTAINING PROTEIN-RELATED"/>
    <property type="match status" value="1"/>
</dbReference>
<accession>A0A916YI79</accession>
<feature type="region of interest" description="Disordered" evidence="1">
    <location>
        <begin position="385"/>
        <end position="476"/>
    </location>
</feature>
<feature type="domain" description="GmrSD restriction endonucleases C-terminal" evidence="3">
    <location>
        <begin position="103"/>
        <end position="212"/>
    </location>
</feature>
<keyword evidence="6" id="KW-1185">Reference proteome</keyword>
<comment type="caution">
    <text evidence="5">The sequence shown here is derived from an EMBL/GenBank/DDBJ whole genome shotgun (WGS) entry which is preliminary data.</text>
</comment>
<dbReference type="RefSeq" id="WP_229731237.1">
    <property type="nucleotide sequence ID" value="NZ_BMHO01000003.1"/>
</dbReference>
<dbReference type="InterPro" id="IPR043708">
    <property type="entry name" value="DUF5648"/>
</dbReference>
<evidence type="ECO:0000259" key="3">
    <source>
        <dbReference type="Pfam" id="PF07510"/>
    </source>
</evidence>
<dbReference type="EMBL" id="BMHO01000003">
    <property type="protein sequence ID" value="GGD46256.1"/>
    <property type="molecule type" value="Genomic_DNA"/>
</dbReference>
<dbReference type="PANTHER" id="PTHR24094">
    <property type="entry name" value="SECRETED PROTEIN"/>
    <property type="match status" value="1"/>
</dbReference>
<feature type="compositionally biased region" description="Basic and acidic residues" evidence="1">
    <location>
        <begin position="452"/>
        <end position="476"/>
    </location>
</feature>
<feature type="domain" description="DUF5648" evidence="4">
    <location>
        <begin position="246"/>
        <end position="389"/>
    </location>
</feature>
<feature type="chain" id="PRO_5037939071" description="DUF1524 domain-containing protein" evidence="2">
    <location>
        <begin position="28"/>
        <end position="476"/>
    </location>
</feature>
<dbReference type="Pfam" id="PF07510">
    <property type="entry name" value="GmrSD_C"/>
    <property type="match status" value="1"/>
</dbReference>
<sequence>MRRTVSLVVGMFVAAALLIVPATPAVAESVPDTTDVTPPAAAATWRGTVSDAVRALPTRADHRAGYDRGKFAHWIDADGDCQDTRAEVLVDESTSATAGGCTIRTGTWTSYYDGVTTTSASALDIDHVVPLAEAWRSGAHAWSAETRKRFANDLDSPRSLVAVTASSNRSKSDRDPAEWLPAQNTCRYAKDWVATKIRWGLSADRAEKNSLASLGERCFGDITVRIANPGSGPESGSGGGGSNSIPVYRFWSSTFDNAHFYTINTREAQNLHSGDRNWAYEGKDFRVFPVKNKRCQPGTKAAFRFWSSSFQSHFYTINAAEAKKIRRTDKNWSFEGTGFCAAMSTTGTVPVHRFWSAKFGKHFFTANANEANMLRRSDPNWTYEGVAWQSPTSGAPSPDLEDPPTPKPKPKPDGVAPPSPNGWDCPAGYPIKGNHASSGERIYHMPGGGYYDRTRPEECFASERDARDAGYRRSKR</sequence>
<reference evidence="5" key="1">
    <citation type="journal article" date="2014" name="Int. J. Syst. Evol. Microbiol.">
        <title>Complete genome sequence of Corynebacterium casei LMG S-19264T (=DSM 44701T), isolated from a smear-ripened cheese.</title>
        <authorList>
            <consortium name="US DOE Joint Genome Institute (JGI-PGF)"/>
            <person name="Walter F."/>
            <person name="Albersmeier A."/>
            <person name="Kalinowski J."/>
            <person name="Ruckert C."/>
        </authorList>
    </citation>
    <scope>NUCLEOTIDE SEQUENCE</scope>
    <source>
        <strain evidence="5">CGMCC 1.15152</strain>
    </source>
</reference>
<dbReference type="Proteomes" id="UP000633205">
    <property type="component" value="Unassembled WGS sequence"/>
</dbReference>
<evidence type="ECO:0000256" key="1">
    <source>
        <dbReference type="SAM" id="MobiDB-lite"/>
    </source>
</evidence>
<dbReference type="Pfam" id="PF18885">
    <property type="entry name" value="DUF5648"/>
    <property type="match status" value="1"/>
</dbReference>
<dbReference type="InterPro" id="IPR011089">
    <property type="entry name" value="GmrSD_C"/>
</dbReference>
<evidence type="ECO:0000313" key="5">
    <source>
        <dbReference type="EMBL" id="GGD46256.1"/>
    </source>
</evidence>
<dbReference type="AlphaFoldDB" id="A0A916YI79"/>
<feature type="signal peptide" evidence="2">
    <location>
        <begin position="1"/>
        <end position="27"/>
    </location>
</feature>
<evidence type="ECO:0000259" key="4">
    <source>
        <dbReference type="Pfam" id="PF18885"/>
    </source>
</evidence>
<gene>
    <name evidence="5" type="ORF">GCM10010915_29390</name>
</gene>
<proteinExistence type="predicted"/>
<name>A0A916YI79_9MICO</name>
<evidence type="ECO:0000313" key="6">
    <source>
        <dbReference type="Proteomes" id="UP000633205"/>
    </source>
</evidence>
<evidence type="ECO:0000256" key="2">
    <source>
        <dbReference type="SAM" id="SignalP"/>
    </source>
</evidence>
<keyword evidence="2" id="KW-0732">Signal</keyword>
<organism evidence="5 6">
    <name type="scientific">Microbacterium faecale</name>
    <dbReference type="NCBI Taxonomy" id="1804630"/>
    <lineage>
        <taxon>Bacteria</taxon>
        <taxon>Bacillati</taxon>
        <taxon>Actinomycetota</taxon>
        <taxon>Actinomycetes</taxon>
        <taxon>Micrococcales</taxon>
        <taxon>Microbacteriaceae</taxon>
        <taxon>Microbacterium</taxon>
    </lineage>
</organism>
<evidence type="ECO:0008006" key="7">
    <source>
        <dbReference type="Google" id="ProtNLM"/>
    </source>
</evidence>
<protein>
    <recommendedName>
        <fullName evidence="7">DUF1524 domain-containing protein</fullName>
    </recommendedName>
</protein>